<evidence type="ECO:0000256" key="1">
    <source>
        <dbReference type="ARBA" id="ARBA00003456"/>
    </source>
</evidence>
<dbReference type="NCBIfam" id="NF004144">
    <property type="entry name" value="PRK05621.1-1"/>
    <property type="match status" value="1"/>
</dbReference>
<evidence type="ECO:0000256" key="4">
    <source>
        <dbReference type="ARBA" id="ARBA00011648"/>
    </source>
</evidence>
<dbReference type="GO" id="GO:0046933">
    <property type="term" value="F:proton-transporting ATP synthase activity, rotational mechanism"/>
    <property type="evidence" value="ECO:0007669"/>
    <property type="project" value="UniProtKB-UniRule"/>
</dbReference>
<keyword evidence="9 13" id="KW-0406">Ion transport</keyword>
<evidence type="ECO:0000256" key="3">
    <source>
        <dbReference type="ARBA" id="ARBA00007681"/>
    </source>
</evidence>
<dbReference type="Pfam" id="PF00231">
    <property type="entry name" value="ATP-synt"/>
    <property type="match status" value="1"/>
</dbReference>
<dbReference type="EMBL" id="LNZB01000051">
    <property type="protein sequence ID" value="KTD76468.1"/>
    <property type="molecule type" value="Genomic_DNA"/>
</dbReference>
<comment type="subcellular location">
    <subcellularLocation>
        <location evidence="13">Cell membrane</location>
        <topology evidence="13">Peripheral membrane protein</topology>
    </subcellularLocation>
    <subcellularLocation>
        <location evidence="2">Membrane</location>
        <topology evidence="2">Peripheral membrane protein</topology>
    </subcellularLocation>
</comment>
<keyword evidence="5 13" id="KW-0813">Transport</keyword>
<comment type="caution">
    <text evidence="14">The sequence shown here is derived from an EMBL/GenBank/DDBJ whole genome shotgun (WGS) entry which is preliminary data.</text>
</comment>
<evidence type="ECO:0000256" key="6">
    <source>
        <dbReference type="ARBA" id="ARBA00022475"/>
    </source>
</evidence>
<dbReference type="FunFam" id="1.10.287.80:FF:000005">
    <property type="entry name" value="ATP synthase gamma chain"/>
    <property type="match status" value="1"/>
</dbReference>
<dbReference type="InterPro" id="IPR023632">
    <property type="entry name" value="ATP_synth_F1_gsu_CS"/>
</dbReference>
<keyword evidence="11 13" id="KW-0139">CF(1)</keyword>
<comment type="similarity">
    <text evidence="3 13">Belongs to the ATPase gamma chain family.</text>
</comment>
<comment type="subunit">
    <text evidence="4 13">F-type ATPases have 2 components, CF(1) - the catalytic core - and CF(0) - the membrane proton channel. CF(1) has five subunits: alpha(3), beta(3), gamma(1), delta(1), epsilon(1). CF(0) has three main subunits: a, b and c.</text>
</comment>
<keyword evidence="6 13" id="KW-1003">Cell membrane</keyword>
<name>A0A0W1A558_9GAMM</name>
<dbReference type="PRINTS" id="PR00126">
    <property type="entry name" value="ATPASEGAMMA"/>
</dbReference>
<gene>
    <name evidence="13 14" type="primary">atpG</name>
    <name evidence="14" type="ORF">Lwal_2190</name>
</gene>
<evidence type="ECO:0000313" key="14">
    <source>
        <dbReference type="EMBL" id="KTD76468.1"/>
    </source>
</evidence>
<comment type="function">
    <text evidence="1 13">Produces ATP from ADP in the presence of a proton gradient across the membrane. The gamma chain is believed to be important in regulating ATPase activity and the flow of protons through the CF(0) complex.</text>
</comment>
<keyword evidence="15" id="KW-1185">Reference proteome</keyword>
<dbReference type="NCBIfam" id="TIGR01146">
    <property type="entry name" value="ATPsyn_F1gamma"/>
    <property type="match status" value="1"/>
</dbReference>
<keyword evidence="12 13" id="KW-0066">ATP synthesis</keyword>
<proteinExistence type="inferred from homology"/>
<dbReference type="STRING" id="66969.Lwal_2190"/>
<evidence type="ECO:0000256" key="10">
    <source>
        <dbReference type="ARBA" id="ARBA00023136"/>
    </source>
</evidence>
<evidence type="ECO:0000256" key="9">
    <source>
        <dbReference type="ARBA" id="ARBA00023065"/>
    </source>
</evidence>
<dbReference type="PANTHER" id="PTHR11693:SF22">
    <property type="entry name" value="ATP SYNTHASE SUBUNIT GAMMA, MITOCHONDRIAL"/>
    <property type="match status" value="1"/>
</dbReference>
<keyword evidence="10 13" id="KW-0472">Membrane</keyword>
<dbReference type="Gene3D" id="3.40.1380.10">
    <property type="match status" value="1"/>
</dbReference>
<dbReference type="InterPro" id="IPR035968">
    <property type="entry name" value="ATP_synth_F1_ATPase_gsu"/>
</dbReference>
<evidence type="ECO:0000256" key="2">
    <source>
        <dbReference type="ARBA" id="ARBA00004170"/>
    </source>
</evidence>
<dbReference type="Gene3D" id="1.10.287.80">
    <property type="entry name" value="ATP synthase, gamma subunit, helix hairpin domain"/>
    <property type="match status" value="1"/>
</dbReference>
<organism evidence="14 15">
    <name type="scientific">Legionella waltersii</name>
    <dbReference type="NCBI Taxonomy" id="66969"/>
    <lineage>
        <taxon>Bacteria</taxon>
        <taxon>Pseudomonadati</taxon>
        <taxon>Pseudomonadota</taxon>
        <taxon>Gammaproteobacteria</taxon>
        <taxon>Legionellales</taxon>
        <taxon>Legionellaceae</taxon>
        <taxon>Legionella</taxon>
    </lineage>
</organism>
<evidence type="ECO:0000256" key="5">
    <source>
        <dbReference type="ARBA" id="ARBA00022448"/>
    </source>
</evidence>
<dbReference type="GO" id="GO:0042777">
    <property type="term" value="P:proton motive force-driven plasma membrane ATP synthesis"/>
    <property type="evidence" value="ECO:0007669"/>
    <property type="project" value="UniProtKB-UniRule"/>
</dbReference>
<dbReference type="PATRIC" id="fig|66969.6.peg.2382"/>
<dbReference type="Proteomes" id="UP000054729">
    <property type="component" value="Unassembled WGS sequence"/>
</dbReference>
<keyword evidence="7" id="KW-0997">Cell inner membrane</keyword>
<keyword evidence="8 13" id="KW-0375">Hydrogen ion transport</keyword>
<evidence type="ECO:0000313" key="15">
    <source>
        <dbReference type="Proteomes" id="UP000054729"/>
    </source>
</evidence>
<dbReference type="PANTHER" id="PTHR11693">
    <property type="entry name" value="ATP SYNTHASE GAMMA CHAIN"/>
    <property type="match status" value="1"/>
</dbReference>
<reference evidence="14 15" key="1">
    <citation type="submission" date="2015-11" db="EMBL/GenBank/DDBJ databases">
        <title>Genomic analysis of 38 Legionella species identifies large and diverse effector repertoires.</title>
        <authorList>
            <person name="Burstein D."/>
            <person name="Amaro F."/>
            <person name="Zusman T."/>
            <person name="Lifshitz Z."/>
            <person name="Cohen O."/>
            <person name="Gilbert J.A."/>
            <person name="Pupko T."/>
            <person name="Shuman H.A."/>
            <person name="Segal G."/>
        </authorList>
    </citation>
    <scope>NUCLEOTIDE SEQUENCE [LARGE SCALE GENOMIC DNA]</scope>
    <source>
        <strain evidence="14 15">ATCC 51914</strain>
    </source>
</reference>
<dbReference type="GO" id="GO:0005886">
    <property type="term" value="C:plasma membrane"/>
    <property type="evidence" value="ECO:0007669"/>
    <property type="project" value="UniProtKB-SubCell"/>
</dbReference>
<dbReference type="OrthoDB" id="9812769at2"/>
<evidence type="ECO:0000256" key="11">
    <source>
        <dbReference type="ARBA" id="ARBA00023196"/>
    </source>
</evidence>
<dbReference type="FunFam" id="3.40.1380.10:FF:000006">
    <property type="entry name" value="ATP synthase gamma chain"/>
    <property type="match status" value="1"/>
</dbReference>
<dbReference type="GO" id="GO:0045259">
    <property type="term" value="C:proton-transporting ATP synthase complex"/>
    <property type="evidence" value="ECO:0007669"/>
    <property type="project" value="UniProtKB-KW"/>
</dbReference>
<sequence>MAGAKEIRTKISSINKTRKITRAMEMVAASKMRKTQERMRASKPYASKIYEVIKHIARSNSEYRHPFMNEREIKRIGIIVVSTDRGLCGGLNSNLFRETLRTIRGWQEQGKAVDIALIGKKGQAFFRRIGGNVVGSVDHLGDTPSINDLIGIVKIMLDSYYGGNLDSLHIVYNEFINTMTQKPTVKQLLPLPKSEEDVKTMGHHWDYIYEPEAKDLLDEILERYIELQVYQAVVENIACEQAAKMIAMKSATDNAGELIKEFQLAYNKARQAAITQELAEIVGGAAAL</sequence>
<dbReference type="AlphaFoldDB" id="A0A0W1A558"/>
<dbReference type="HAMAP" id="MF_00815">
    <property type="entry name" value="ATP_synth_gamma_bact"/>
    <property type="match status" value="1"/>
</dbReference>
<protein>
    <recommendedName>
        <fullName evidence="13">ATP synthase gamma chain</fullName>
    </recommendedName>
    <alternativeName>
        <fullName evidence="13">ATP synthase F1 sector gamma subunit</fullName>
    </alternativeName>
    <alternativeName>
        <fullName evidence="13">F-ATPase gamma subunit</fullName>
    </alternativeName>
</protein>
<accession>A0A0W1A558</accession>
<dbReference type="GO" id="GO:0005524">
    <property type="term" value="F:ATP binding"/>
    <property type="evidence" value="ECO:0007669"/>
    <property type="project" value="UniProtKB-UniRule"/>
</dbReference>
<dbReference type="CDD" id="cd12151">
    <property type="entry name" value="F1-ATPase_gamma"/>
    <property type="match status" value="1"/>
</dbReference>
<dbReference type="SUPFAM" id="SSF52943">
    <property type="entry name" value="ATP synthase (F1-ATPase), gamma subunit"/>
    <property type="match status" value="1"/>
</dbReference>
<dbReference type="InterPro" id="IPR000131">
    <property type="entry name" value="ATP_synth_F1_gsu"/>
</dbReference>
<dbReference type="RefSeq" id="WP_058480822.1">
    <property type="nucleotide sequence ID" value="NZ_CAAAIQ010000001.1"/>
</dbReference>
<dbReference type="PROSITE" id="PS00153">
    <property type="entry name" value="ATPASE_GAMMA"/>
    <property type="match status" value="1"/>
</dbReference>
<evidence type="ECO:0000256" key="13">
    <source>
        <dbReference type="HAMAP-Rule" id="MF_00815"/>
    </source>
</evidence>
<evidence type="ECO:0000256" key="7">
    <source>
        <dbReference type="ARBA" id="ARBA00022519"/>
    </source>
</evidence>
<evidence type="ECO:0000256" key="8">
    <source>
        <dbReference type="ARBA" id="ARBA00022781"/>
    </source>
</evidence>
<evidence type="ECO:0000256" key="12">
    <source>
        <dbReference type="ARBA" id="ARBA00023310"/>
    </source>
</evidence>